<dbReference type="EMBL" id="MU394452">
    <property type="protein sequence ID" value="KAI6080339.1"/>
    <property type="molecule type" value="Genomic_DNA"/>
</dbReference>
<name>A0ACC0CIV8_9PEZI</name>
<protein>
    <submittedName>
        <fullName evidence="1">Uncharacterized protein</fullName>
    </submittedName>
</protein>
<reference evidence="1 2" key="1">
    <citation type="journal article" date="2022" name="New Phytol.">
        <title>Ecological generalism drives hyperdiversity of secondary metabolite gene clusters in xylarialean endophytes.</title>
        <authorList>
            <person name="Franco M.E.E."/>
            <person name="Wisecaver J.H."/>
            <person name="Arnold A.E."/>
            <person name="Ju Y.M."/>
            <person name="Slot J.C."/>
            <person name="Ahrendt S."/>
            <person name="Moore L.P."/>
            <person name="Eastman K.E."/>
            <person name="Scott K."/>
            <person name="Konkel Z."/>
            <person name="Mondo S.J."/>
            <person name="Kuo A."/>
            <person name="Hayes R.D."/>
            <person name="Haridas S."/>
            <person name="Andreopoulos B."/>
            <person name="Riley R."/>
            <person name="LaButti K."/>
            <person name="Pangilinan J."/>
            <person name="Lipzen A."/>
            <person name="Amirebrahimi M."/>
            <person name="Yan J."/>
            <person name="Adam C."/>
            <person name="Keymanesh K."/>
            <person name="Ng V."/>
            <person name="Louie K."/>
            <person name="Northen T."/>
            <person name="Drula E."/>
            <person name="Henrissat B."/>
            <person name="Hsieh H.M."/>
            <person name="Youens-Clark K."/>
            <person name="Lutzoni F."/>
            <person name="Miadlikowska J."/>
            <person name="Eastwood D.C."/>
            <person name="Hamelin R.C."/>
            <person name="Grigoriev I.V."/>
            <person name="U'Ren J.M."/>
        </authorList>
    </citation>
    <scope>NUCLEOTIDE SEQUENCE [LARGE SCALE GENOMIC DNA]</scope>
    <source>
        <strain evidence="1 2">ER1909</strain>
    </source>
</reference>
<evidence type="ECO:0000313" key="2">
    <source>
        <dbReference type="Proteomes" id="UP001497680"/>
    </source>
</evidence>
<dbReference type="Proteomes" id="UP001497680">
    <property type="component" value="Unassembled WGS sequence"/>
</dbReference>
<keyword evidence="2" id="KW-1185">Reference proteome</keyword>
<proteinExistence type="predicted"/>
<organism evidence="1 2">
    <name type="scientific">Hypoxylon rubiginosum</name>
    <dbReference type="NCBI Taxonomy" id="110542"/>
    <lineage>
        <taxon>Eukaryota</taxon>
        <taxon>Fungi</taxon>
        <taxon>Dikarya</taxon>
        <taxon>Ascomycota</taxon>
        <taxon>Pezizomycotina</taxon>
        <taxon>Sordariomycetes</taxon>
        <taxon>Xylariomycetidae</taxon>
        <taxon>Xylariales</taxon>
        <taxon>Hypoxylaceae</taxon>
        <taxon>Hypoxylon</taxon>
    </lineage>
</organism>
<sequence>MAAEAEVDNNLQGPKRTLRVDHIFKERDHQWHFVKTSNIPKKDRFSRYTLVVRRKINHVDGLPGDTKIEIRSPVLIDIFREILQGTKCNGLHQTPLVFSPEVLLLVLPPLLDRQVLEEAKEEPDQRMIEDIKEVATFVHTHFSDRKPEIESFHRNGEITYDHLWSLFPPGCVVI</sequence>
<evidence type="ECO:0000313" key="1">
    <source>
        <dbReference type="EMBL" id="KAI6080339.1"/>
    </source>
</evidence>
<comment type="caution">
    <text evidence="1">The sequence shown here is derived from an EMBL/GenBank/DDBJ whole genome shotgun (WGS) entry which is preliminary data.</text>
</comment>
<gene>
    <name evidence="1" type="ORF">F4821DRAFT_251682</name>
</gene>
<accession>A0ACC0CIV8</accession>